<evidence type="ECO:0000313" key="6">
    <source>
        <dbReference type="Proteomes" id="UP000016922"/>
    </source>
</evidence>
<evidence type="ECO:0000313" key="5">
    <source>
        <dbReference type="EMBL" id="EPE34012.1"/>
    </source>
</evidence>
<dbReference type="Gene3D" id="1.20.120.520">
    <property type="entry name" value="nmb1532 protein domain like"/>
    <property type="match status" value="1"/>
</dbReference>
<dbReference type="CDD" id="cd12108">
    <property type="entry name" value="Hr-like"/>
    <property type="match status" value="1"/>
</dbReference>
<sequence length="684" mass="76601">MPSFDIKQEKELSESIELDEDELGLGTVLVIGGCGFLGHHVVKFLLAEPSCTAVAVMSRSPFKNRFDGVSYHIGDITIPEHVKHVVHQVKPKVIINTASPHAYIDHEHAIDNFRVNVDGTQSLLDEAAAVGTVKAFIYTSSGPIIAGTGGAYDHADETFPTLAVSKKGDPYHIAKALGDKITLEANGKNGILTACIRPTALYGEGDTQMVGPVVKVLEDGQTNIWMGYNDIDMDVVYVGHVAKAEVLAALGLLRRHVDPTAPKIDGESFNITDDQPAPPWTFFRKYWVLAGDKTPLSNVWMIPPVIVMMMAYIAEWFVWAFSGGKHRPEMLKVERMEFVLLTRTYNISKAKKLLGFKPWEGQPWANQEEAVKGSVDWYLSPEVHGPAIVPGTSPWPEEPFKLITSTGAKTKPGLPKDHYCIKNARIMATTHNTIFRALNAICHQALEVCPGTQNATDFLAYCSIVFEFMHHHHIMEDRHFFPEIERVTGIPGLMDSNVKEHEELDSYVHSLLRYAETTSRDNYNGHDLLTLIENMARPYEAHMNAEIQTILDLHTKISSADLAKIDKTMRDNAEKYSDIFKMAPFYAGAQDRYVSIDEAGSCFPYLNPAILSFIDWFLAPRHKSLWRFNPSDIYGYPRRLPIAKEKSTEPAMVGPVPFDWRKYSKGYFIAFSLLSAYLAKGWVK</sequence>
<dbReference type="PANTHER" id="PTHR43245">
    <property type="entry name" value="BIFUNCTIONAL POLYMYXIN RESISTANCE PROTEIN ARNA"/>
    <property type="match status" value="1"/>
</dbReference>
<dbReference type="Proteomes" id="UP000016922">
    <property type="component" value="Unassembled WGS sequence"/>
</dbReference>
<dbReference type="STRING" id="1116229.S3D6A1"/>
<dbReference type="InterPro" id="IPR036291">
    <property type="entry name" value="NAD(P)-bd_dom_sf"/>
</dbReference>
<dbReference type="InterPro" id="IPR050177">
    <property type="entry name" value="Lipid_A_modif_metabolic_enz"/>
</dbReference>
<dbReference type="InterPro" id="IPR012312">
    <property type="entry name" value="Hemerythrin-like"/>
</dbReference>
<dbReference type="Gene3D" id="3.40.50.720">
    <property type="entry name" value="NAD(P)-binding Rossmann-like Domain"/>
    <property type="match status" value="1"/>
</dbReference>
<dbReference type="SUPFAM" id="SSF51735">
    <property type="entry name" value="NAD(P)-binding Rossmann-fold domains"/>
    <property type="match status" value="1"/>
</dbReference>
<dbReference type="GO" id="GO:0006694">
    <property type="term" value="P:steroid biosynthetic process"/>
    <property type="evidence" value="ECO:0007669"/>
    <property type="project" value="InterPro"/>
</dbReference>
<gene>
    <name evidence="5" type="ORF">GLAREA_07025</name>
</gene>
<protein>
    <submittedName>
        <fullName evidence="5">NAD(P)-binding Rossmann-fold containing protein</fullName>
    </submittedName>
</protein>
<feature type="domain" description="3-beta hydroxysteroid dehydrogenase/isomerase" evidence="3">
    <location>
        <begin position="29"/>
        <end position="285"/>
    </location>
</feature>
<keyword evidence="2" id="KW-0560">Oxidoreductase</keyword>
<reference evidence="5 6" key="1">
    <citation type="journal article" date="2013" name="BMC Genomics">
        <title>Genomics-driven discovery of the pneumocandin biosynthetic gene cluster in the fungus Glarea lozoyensis.</title>
        <authorList>
            <person name="Chen L."/>
            <person name="Yue Q."/>
            <person name="Zhang X."/>
            <person name="Xiang M."/>
            <person name="Wang C."/>
            <person name="Li S."/>
            <person name="Che Y."/>
            <person name="Ortiz-Lopez F.J."/>
            <person name="Bills G.F."/>
            <person name="Liu X."/>
            <person name="An Z."/>
        </authorList>
    </citation>
    <scope>NUCLEOTIDE SEQUENCE [LARGE SCALE GENOMIC DNA]</scope>
    <source>
        <strain evidence="6">ATCC 20868 / MF5171</strain>
    </source>
</reference>
<dbReference type="PANTHER" id="PTHR43245:SF51">
    <property type="entry name" value="SHORT CHAIN DEHYDROGENASE_REDUCTASE FAMILY 42E, MEMBER 2"/>
    <property type="match status" value="1"/>
</dbReference>
<evidence type="ECO:0000259" key="3">
    <source>
        <dbReference type="Pfam" id="PF01073"/>
    </source>
</evidence>
<dbReference type="RefSeq" id="XP_008079164.1">
    <property type="nucleotide sequence ID" value="XM_008080973.1"/>
</dbReference>
<comment type="similarity">
    <text evidence="1">Belongs to the 3-beta-HSD family.</text>
</comment>
<evidence type="ECO:0000256" key="2">
    <source>
        <dbReference type="ARBA" id="ARBA00023002"/>
    </source>
</evidence>
<dbReference type="PROSITE" id="PS51257">
    <property type="entry name" value="PROKAR_LIPOPROTEIN"/>
    <property type="match status" value="1"/>
</dbReference>
<dbReference type="AlphaFoldDB" id="S3D6A1"/>
<organism evidence="5 6">
    <name type="scientific">Glarea lozoyensis (strain ATCC 20868 / MF5171)</name>
    <dbReference type="NCBI Taxonomy" id="1116229"/>
    <lineage>
        <taxon>Eukaryota</taxon>
        <taxon>Fungi</taxon>
        <taxon>Dikarya</taxon>
        <taxon>Ascomycota</taxon>
        <taxon>Pezizomycotina</taxon>
        <taxon>Leotiomycetes</taxon>
        <taxon>Helotiales</taxon>
        <taxon>Helotiaceae</taxon>
        <taxon>Glarea</taxon>
    </lineage>
</organism>
<dbReference type="HOGENOM" id="CLU_402262_0_0_1"/>
<dbReference type="GO" id="GO:0016616">
    <property type="term" value="F:oxidoreductase activity, acting on the CH-OH group of donors, NAD or NADP as acceptor"/>
    <property type="evidence" value="ECO:0007669"/>
    <property type="project" value="InterPro"/>
</dbReference>
<proteinExistence type="inferred from homology"/>
<dbReference type="OMA" id="DPYHIAK"/>
<dbReference type="EMBL" id="KE145357">
    <property type="protein sequence ID" value="EPE34012.1"/>
    <property type="molecule type" value="Genomic_DNA"/>
</dbReference>
<name>S3D6A1_GLAL2</name>
<dbReference type="Pfam" id="PF01814">
    <property type="entry name" value="Hemerythrin"/>
    <property type="match status" value="1"/>
</dbReference>
<accession>S3D6A1</accession>
<feature type="domain" description="Hemerythrin-like" evidence="4">
    <location>
        <begin position="426"/>
        <end position="551"/>
    </location>
</feature>
<evidence type="ECO:0000259" key="4">
    <source>
        <dbReference type="Pfam" id="PF01814"/>
    </source>
</evidence>
<dbReference type="GeneID" id="19466078"/>
<evidence type="ECO:0000256" key="1">
    <source>
        <dbReference type="ARBA" id="ARBA00009219"/>
    </source>
</evidence>
<keyword evidence="6" id="KW-1185">Reference proteome</keyword>
<dbReference type="OrthoDB" id="10058185at2759"/>
<dbReference type="KEGG" id="glz:GLAREA_07025"/>
<dbReference type="eggNOG" id="KOG1430">
    <property type="taxonomic scope" value="Eukaryota"/>
</dbReference>
<dbReference type="Pfam" id="PF01073">
    <property type="entry name" value="3Beta_HSD"/>
    <property type="match status" value="1"/>
</dbReference>
<dbReference type="InterPro" id="IPR002225">
    <property type="entry name" value="3Beta_OHSteriod_DH/Estase"/>
</dbReference>